<dbReference type="SUPFAM" id="SSF47384">
    <property type="entry name" value="Homodimeric domain of signal transducing histidine kinase"/>
    <property type="match status" value="1"/>
</dbReference>
<dbReference type="SUPFAM" id="SSF55874">
    <property type="entry name" value="ATPase domain of HSP90 chaperone/DNA topoisomerase II/histidine kinase"/>
    <property type="match status" value="1"/>
</dbReference>
<evidence type="ECO:0000256" key="5">
    <source>
        <dbReference type="ARBA" id="ARBA00022553"/>
    </source>
</evidence>
<dbReference type="Proteomes" id="UP000565262">
    <property type="component" value="Unassembled WGS sequence"/>
</dbReference>
<evidence type="ECO:0000256" key="1">
    <source>
        <dbReference type="ARBA" id="ARBA00000085"/>
    </source>
</evidence>
<feature type="domain" description="Histidine kinase" evidence="11">
    <location>
        <begin position="215"/>
        <end position="427"/>
    </location>
</feature>
<keyword evidence="5" id="KW-0597">Phosphoprotein</keyword>
<evidence type="ECO:0000256" key="8">
    <source>
        <dbReference type="ARBA" id="ARBA00022777"/>
    </source>
</evidence>
<comment type="subcellular location">
    <subcellularLocation>
        <location evidence="2">Cell membrane</location>
        <topology evidence="2">Multi-pass membrane protein</topology>
    </subcellularLocation>
</comment>
<dbReference type="InterPro" id="IPR004358">
    <property type="entry name" value="Sig_transdc_His_kin-like_C"/>
</dbReference>
<dbReference type="RefSeq" id="WP_182810926.1">
    <property type="nucleotide sequence ID" value="NZ_JACJFM010000044.1"/>
</dbReference>
<dbReference type="PROSITE" id="PS50885">
    <property type="entry name" value="HAMP"/>
    <property type="match status" value="1"/>
</dbReference>
<name>A0A839IUW2_9GAMM</name>
<dbReference type="EMBL" id="JACJFM010000044">
    <property type="protein sequence ID" value="MBB1489135.1"/>
    <property type="molecule type" value="Genomic_DNA"/>
</dbReference>
<dbReference type="InterPro" id="IPR050980">
    <property type="entry name" value="2C_sensor_his_kinase"/>
</dbReference>
<keyword evidence="7" id="KW-0547">Nucleotide-binding</keyword>
<sequence length="444" mass="50668">MIRIFLPLYCLLFVFSVFHEHLFDRFLLWMAPEAVEEDTIGDLSGAFYLIEEVLRLSSQSEWPEKLEKMQAPNIPVRLKDITSYELSAAVWRRLDNGEIVVPDAEEDFALKRLPGSKLLIQIGPVDTVESYDQSAWLTLVSGSSGMVICILLWTLTVQRRIRHLSQVAHQFGEGNLTIRADETNSLRVSDLNQSFNSMADRIQQLIESHKHLSNAVSHELRTPISRIRFELDYAADIDDTDELRESLNSIADDVSELEDLVTEALEYARYERAGLLLEYETHELIDWLRRWHHDFRLSASGLVFDCQLQSKTLAVAFHEASIKRALDNLVLNAARYARSQIVIRQELSDQQVIIHIEDDGPGIDQELWDNLFEPFVRAEKSRSKDTGGYGLGLAIVKQIMLRHQGDVSISHSSLGGACFSLKWPVAILPSDKIFAIETSKYTRR</sequence>
<accession>A0A839IUW2</accession>
<dbReference type="InterPro" id="IPR036097">
    <property type="entry name" value="HisK_dim/P_sf"/>
</dbReference>
<dbReference type="Gene3D" id="6.10.340.10">
    <property type="match status" value="1"/>
</dbReference>
<dbReference type="GO" id="GO:0005886">
    <property type="term" value="C:plasma membrane"/>
    <property type="evidence" value="ECO:0007669"/>
    <property type="project" value="UniProtKB-SubCell"/>
</dbReference>
<keyword evidence="10" id="KW-0472">Membrane</keyword>
<organism evidence="13 14">
    <name type="scientific">Oceanospirillum sediminis</name>
    <dbReference type="NCBI Taxonomy" id="2760088"/>
    <lineage>
        <taxon>Bacteria</taxon>
        <taxon>Pseudomonadati</taxon>
        <taxon>Pseudomonadota</taxon>
        <taxon>Gammaproteobacteria</taxon>
        <taxon>Oceanospirillales</taxon>
        <taxon>Oceanospirillaceae</taxon>
        <taxon>Oceanospirillum</taxon>
    </lineage>
</organism>
<dbReference type="PROSITE" id="PS50109">
    <property type="entry name" value="HIS_KIN"/>
    <property type="match status" value="1"/>
</dbReference>
<gene>
    <name evidence="13" type="ORF">H4O21_21220</name>
</gene>
<evidence type="ECO:0000256" key="3">
    <source>
        <dbReference type="ARBA" id="ARBA00012438"/>
    </source>
</evidence>
<dbReference type="InterPro" id="IPR005467">
    <property type="entry name" value="His_kinase_dom"/>
</dbReference>
<evidence type="ECO:0000256" key="6">
    <source>
        <dbReference type="ARBA" id="ARBA00022679"/>
    </source>
</evidence>
<dbReference type="GO" id="GO:0005524">
    <property type="term" value="F:ATP binding"/>
    <property type="evidence" value="ECO:0007669"/>
    <property type="project" value="UniProtKB-KW"/>
</dbReference>
<dbReference type="CDD" id="cd06225">
    <property type="entry name" value="HAMP"/>
    <property type="match status" value="1"/>
</dbReference>
<keyword evidence="6" id="KW-0808">Transferase</keyword>
<evidence type="ECO:0000256" key="9">
    <source>
        <dbReference type="ARBA" id="ARBA00022840"/>
    </source>
</evidence>
<reference evidence="13 14" key="1">
    <citation type="submission" date="2020-08" db="EMBL/GenBank/DDBJ databases">
        <title>Oceanospirillum sp. nov. isolated from marine sediment.</title>
        <authorList>
            <person name="Ji X."/>
        </authorList>
    </citation>
    <scope>NUCLEOTIDE SEQUENCE [LARGE SCALE GENOMIC DNA]</scope>
    <source>
        <strain evidence="13 14">D5</strain>
    </source>
</reference>
<keyword evidence="10" id="KW-1133">Transmembrane helix</keyword>
<dbReference type="PANTHER" id="PTHR44936:SF10">
    <property type="entry name" value="SENSOR PROTEIN RSTB"/>
    <property type="match status" value="1"/>
</dbReference>
<feature type="transmembrane region" description="Helical" evidence="10">
    <location>
        <begin position="135"/>
        <end position="155"/>
    </location>
</feature>
<evidence type="ECO:0000256" key="10">
    <source>
        <dbReference type="SAM" id="Phobius"/>
    </source>
</evidence>
<keyword evidence="9" id="KW-0067">ATP-binding</keyword>
<dbReference type="SMART" id="SM00304">
    <property type="entry name" value="HAMP"/>
    <property type="match status" value="1"/>
</dbReference>
<dbReference type="SMART" id="SM00388">
    <property type="entry name" value="HisKA"/>
    <property type="match status" value="1"/>
</dbReference>
<dbReference type="Gene3D" id="3.30.565.10">
    <property type="entry name" value="Histidine kinase-like ATPase, C-terminal domain"/>
    <property type="match status" value="1"/>
</dbReference>
<dbReference type="GO" id="GO:0000155">
    <property type="term" value="F:phosphorelay sensor kinase activity"/>
    <property type="evidence" value="ECO:0007669"/>
    <property type="project" value="InterPro"/>
</dbReference>
<keyword evidence="10" id="KW-0812">Transmembrane</keyword>
<keyword evidence="14" id="KW-1185">Reference proteome</keyword>
<evidence type="ECO:0000259" key="11">
    <source>
        <dbReference type="PROSITE" id="PS50109"/>
    </source>
</evidence>
<dbReference type="Pfam" id="PF00672">
    <property type="entry name" value="HAMP"/>
    <property type="match status" value="1"/>
</dbReference>
<protein>
    <recommendedName>
        <fullName evidence="3">histidine kinase</fullName>
        <ecNumber evidence="3">2.7.13.3</ecNumber>
    </recommendedName>
</protein>
<dbReference type="EC" id="2.7.13.3" evidence="3"/>
<dbReference type="CDD" id="cd00082">
    <property type="entry name" value="HisKA"/>
    <property type="match status" value="1"/>
</dbReference>
<keyword evidence="4" id="KW-1003">Cell membrane</keyword>
<evidence type="ECO:0000313" key="14">
    <source>
        <dbReference type="Proteomes" id="UP000565262"/>
    </source>
</evidence>
<dbReference type="InterPro" id="IPR036890">
    <property type="entry name" value="HATPase_C_sf"/>
</dbReference>
<dbReference type="PANTHER" id="PTHR44936">
    <property type="entry name" value="SENSOR PROTEIN CREC"/>
    <property type="match status" value="1"/>
</dbReference>
<dbReference type="Gene3D" id="1.10.287.130">
    <property type="match status" value="1"/>
</dbReference>
<dbReference type="InterPro" id="IPR003660">
    <property type="entry name" value="HAMP_dom"/>
</dbReference>
<comment type="caution">
    <text evidence="13">The sequence shown here is derived from an EMBL/GenBank/DDBJ whole genome shotgun (WGS) entry which is preliminary data.</text>
</comment>
<dbReference type="PRINTS" id="PR00344">
    <property type="entry name" value="BCTRLSENSOR"/>
</dbReference>
<comment type="catalytic activity">
    <reaction evidence="1">
        <text>ATP + protein L-histidine = ADP + protein N-phospho-L-histidine.</text>
        <dbReference type="EC" id="2.7.13.3"/>
    </reaction>
</comment>
<dbReference type="AlphaFoldDB" id="A0A839IUW2"/>
<evidence type="ECO:0000256" key="7">
    <source>
        <dbReference type="ARBA" id="ARBA00022741"/>
    </source>
</evidence>
<keyword evidence="8" id="KW-0418">Kinase</keyword>
<evidence type="ECO:0000256" key="2">
    <source>
        <dbReference type="ARBA" id="ARBA00004651"/>
    </source>
</evidence>
<dbReference type="Pfam" id="PF02518">
    <property type="entry name" value="HATPase_c"/>
    <property type="match status" value="1"/>
</dbReference>
<evidence type="ECO:0000313" key="13">
    <source>
        <dbReference type="EMBL" id="MBB1489135.1"/>
    </source>
</evidence>
<evidence type="ECO:0000256" key="4">
    <source>
        <dbReference type="ARBA" id="ARBA00022475"/>
    </source>
</evidence>
<dbReference type="SMART" id="SM00387">
    <property type="entry name" value="HATPase_c"/>
    <property type="match status" value="1"/>
</dbReference>
<dbReference type="InterPro" id="IPR003661">
    <property type="entry name" value="HisK_dim/P_dom"/>
</dbReference>
<proteinExistence type="predicted"/>
<dbReference type="SUPFAM" id="SSF158472">
    <property type="entry name" value="HAMP domain-like"/>
    <property type="match status" value="1"/>
</dbReference>
<dbReference type="Pfam" id="PF00512">
    <property type="entry name" value="HisKA"/>
    <property type="match status" value="1"/>
</dbReference>
<dbReference type="InterPro" id="IPR003594">
    <property type="entry name" value="HATPase_dom"/>
</dbReference>
<evidence type="ECO:0000259" key="12">
    <source>
        <dbReference type="PROSITE" id="PS50885"/>
    </source>
</evidence>
<feature type="domain" description="HAMP" evidence="12">
    <location>
        <begin position="155"/>
        <end position="207"/>
    </location>
</feature>